<feature type="domain" description="Integrase catalytic" evidence="1">
    <location>
        <begin position="2"/>
        <end position="46"/>
    </location>
</feature>
<dbReference type="Proteomes" id="UP000521676">
    <property type="component" value="Unassembled WGS sequence"/>
</dbReference>
<dbReference type="EMBL" id="JACATZ010000001">
    <property type="protein sequence ID" value="NWJ46805.1"/>
    <property type="molecule type" value="Genomic_DNA"/>
</dbReference>
<dbReference type="Pfam" id="PF13683">
    <property type="entry name" value="rve_3"/>
    <property type="match status" value="1"/>
</dbReference>
<dbReference type="GO" id="GO:0015074">
    <property type="term" value="P:DNA integration"/>
    <property type="evidence" value="ECO:0007669"/>
    <property type="project" value="InterPro"/>
</dbReference>
<evidence type="ECO:0000259" key="1">
    <source>
        <dbReference type="Pfam" id="PF13683"/>
    </source>
</evidence>
<dbReference type="InterPro" id="IPR001584">
    <property type="entry name" value="Integrase_cat-core"/>
</dbReference>
<gene>
    <name evidence="2" type="ORF">HXX08_13090</name>
</gene>
<accession>A0A8T7M402</accession>
<reference evidence="2 3" key="1">
    <citation type="submission" date="2020-06" db="EMBL/GenBank/DDBJ databases">
        <title>Anoxygenic phototrophic Chloroflexota member uses a Type I reaction center.</title>
        <authorList>
            <person name="Tsuji J.M."/>
            <person name="Shaw N.A."/>
            <person name="Nagashima S."/>
            <person name="Venkiteswaran J."/>
            <person name="Schiff S.L."/>
            <person name="Hanada S."/>
            <person name="Tank M."/>
            <person name="Neufeld J.D."/>
        </authorList>
    </citation>
    <scope>NUCLEOTIDE SEQUENCE [LARGE SCALE GENOMIC DNA]</scope>
    <source>
        <strain evidence="2">L227-S17</strain>
    </source>
</reference>
<evidence type="ECO:0000313" key="3">
    <source>
        <dbReference type="Proteomes" id="UP000521676"/>
    </source>
</evidence>
<name>A0A8T7M402_9CHLR</name>
<evidence type="ECO:0000313" key="2">
    <source>
        <dbReference type="EMBL" id="NWJ46805.1"/>
    </source>
</evidence>
<comment type="caution">
    <text evidence="2">The sequence shown here is derived from an EMBL/GenBank/DDBJ whole genome shotgun (WGS) entry which is preliminary data.</text>
</comment>
<dbReference type="RefSeq" id="WP_341472087.1">
    <property type="nucleotide sequence ID" value="NZ_CP128401.1"/>
</dbReference>
<proteinExistence type="predicted"/>
<protein>
    <submittedName>
        <fullName evidence="2">Transposase</fullName>
    </submittedName>
</protein>
<dbReference type="AlphaFoldDB" id="A0A8T7M402"/>
<sequence>MVEHYHRAYGEECLKVYQPQNLAEVNEVTKAFKEHYNWERPHQGLSCKNKPPRVAFPTLSALPTLPLLRWLLAVDKRRFVRKVQSNGAVQVDKRSYYLGQEWVGKYVNLEVAAEEREFVVWQKDKVIKRLGIKGLIGQALGQAEYLQLIKEEARSEVRQAR</sequence>
<organism evidence="2 3">
    <name type="scientific">Candidatus Chlorohelix allophototropha</name>
    <dbReference type="NCBI Taxonomy" id="3003348"/>
    <lineage>
        <taxon>Bacteria</taxon>
        <taxon>Bacillati</taxon>
        <taxon>Chloroflexota</taxon>
        <taxon>Chloroflexia</taxon>
        <taxon>Candidatus Chloroheliales</taxon>
        <taxon>Candidatus Chloroheliaceae</taxon>
        <taxon>Candidatus Chlorohelix</taxon>
    </lineage>
</organism>